<dbReference type="InterPro" id="IPR025668">
    <property type="entry name" value="Tnp_DDE_dom"/>
</dbReference>
<dbReference type="EMBL" id="JACIFP010000001">
    <property type="protein sequence ID" value="MBB4134251.1"/>
    <property type="molecule type" value="Genomic_DNA"/>
</dbReference>
<protein>
    <recommendedName>
        <fullName evidence="2">Transposase DDE domain-containing protein</fullName>
    </recommendedName>
</protein>
<evidence type="ECO:0000313" key="3">
    <source>
        <dbReference type="EMBL" id="MBB4134251.1"/>
    </source>
</evidence>
<dbReference type="Pfam" id="PF13701">
    <property type="entry name" value="DDE_Tnp_1_4"/>
    <property type="match status" value="1"/>
</dbReference>
<evidence type="ECO:0000256" key="1">
    <source>
        <dbReference type="SAM" id="MobiDB-lite"/>
    </source>
</evidence>
<keyword evidence="4" id="KW-1185">Reference proteome</keyword>
<feature type="domain" description="Transposase DDE" evidence="2">
    <location>
        <begin position="4"/>
        <end position="243"/>
    </location>
</feature>
<proteinExistence type="predicted"/>
<sequence length="247" mass="25672">MKNSIVFYPQIQATADGGGIITHGGTVLVTRTAEVSGLTAALRTALAPWRKPLATHDPAKILLDLTASLIVGGDCLADISVVRGRTDVFGPVASDPTISRLIATLTAEPEQAVNAIRSARATAREQVWSLAGDHAPDRARSAKNPLIVDIDATLVTAHSEKEQAKPTYKRGFGFHPLMAFIDHGPGGTGEAAAAVLRPGNAGANTAADHIELTKKVLDQIPGIGSRPGRSILIRTDSAGGTHDSSTS</sequence>
<dbReference type="AlphaFoldDB" id="A0A840ERS8"/>
<feature type="region of interest" description="Disordered" evidence="1">
    <location>
        <begin position="228"/>
        <end position="247"/>
    </location>
</feature>
<reference evidence="3 4" key="1">
    <citation type="submission" date="2020-08" db="EMBL/GenBank/DDBJ databases">
        <title>Sequencing the genomes of 1000 actinobacteria strains.</title>
        <authorList>
            <person name="Klenk H.-P."/>
        </authorList>
    </citation>
    <scope>NUCLEOTIDE SEQUENCE [LARGE SCALE GENOMIC DNA]</scope>
    <source>
        <strain evidence="3 4">DSM 45298</strain>
    </source>
</reference>
<evidence type="ECO:0000313" key="4">
    <source>
        <dbReference type="Proteomes" id="UP000551501"/>
    </source>
</evidence>
<evidence type="ECO:0000259" key="2">
    <source>
        <dbReference type="Pfam" id="PF13701"/>
    </source>
</evidence>
<organism evidence="3 4">
    <name type="scientific">Gordonia humi</name>
    <dbReference type="NCBI Taxonomy" id="686429"/>
    <lineage>
        <taxon>Bacteria</taxon>
        <taxon>Bacillati</taxon>
        <taxon>Actinomycetota</taxon>
        <taxon>Actinomycetes</taxon>
        <taxon>Mycobacteriales</taxon>
        <taxon>Gordoniaceae</taxon>
        <taxon>Gordonia</taxon>
    </lineage>
</organism>
<dbReference type="Proteomes" id="UP000551501">
    <property type="component" value="Unassembled WGS sequence"/>
</dbReference>
<accession>A0A840ERS8</accession>
<name>A0A840ERS8_9ACTN</name>
<comment type="caution">
    <text evidence="3">The sequence shown here is derived from an EMBL/GenBank/DDBJ whole genome shotgun (WGS) entry which is preliminary data.</text>
</comment>
<gene>
    <name evidence="3" type="ORF">BKA16_000803</name>
</gene>